<dbReference type="GO" id="GO:0042410">
    <property type="term" value="F:6-carboxyhexanoate-CoA ligase activity"/>
    <property type="evidence" value="ECO:0007669"/>
    <property type="project" value="UniProtKB-UniRule"/>
</dbReference>
<proteinExistence type="inferred from homology"/>
<evidence type="ECO:0000256" key="9">
    <source>
        <dbReference type="ARBA" id="ARBA00022842"/>
    </source>
</evidence>
<dbReference type="GO" id="GO:0005524">
    <property type="term" value="F:ATP binding"/>
    <property type="evidence" value="ECO:0007669"/>
    <property type="project" value="UniProtKB-KW"/>
</dbReference>
<evidence type="ECO:0000256" key="2">
    <source>
        <dbReference type="ARBA" id="ARBA00005075"/>
    </source>
</evidence>
<gene>
    <name evidence="11 13" type="primary">bioW</name>
    <name evidence="13" type="ORF">KL86SPO_31062</name>
</gene>
<evidence type="ECO:0000256" key="4">
    <source>
        <dbReference type="ARBA" id="ARBA00012984"/>
    </source>
</evidence>
<dbReference type="HAMAP" id="MF_00668">
    <property type="entry name" value="BioW"/>
    <property type="match status" value="1"/>
</dbReference>
<dbReference type="Pfam" id="PF03744">
    <property type="entry name" value="BioW"/>
    <property type="match status" value="1"/>
</dbReference>
<evidence type="ECO:0000256" key="1">
    <source>
        <dbReference type="ARBA" id="ARBA00001946"/>
    </source>
</evidence>
<dbReference type="UniPathway" id="UPA00999">
    <property type="reaction ID" value="UER00351"/>
</dbReference>
<evidence type="ECO:0000256" key="10">
    <source>
        <dbReference type="ARBA" id="ARBA00049553"/>
    </source>
</evidence>
<reference evidence="13" key="1">
    <citation type="submission" date="2016-08" db="EMBL/GenBank/DDBJ databases">
        <authorList>
            <person name="Seilhamer J.J."/>
        </authorList>
    </citation>
    <scope>NUCLEOTIDE SEQUENCE</scope>
    <source>
        <strain evidence="13">86</strain>
    </source>
</reference>
<dbReference type="EMBL" id="FMJE01000003">
    <property type="protein sequence ID" value="SCM80884.1"/>
    <property type="molecule type" value="Genomic_DNA"/>
</dbReference>
<keyword evidence="9 11" id="KW-0460">Magnesium</keyword>
<evidence type="ECO:0000256" key="12">
    <source>
        <dbReference type="SAM" id="MobiDB-lite"/>
    </source>
</evidence>
<evidence type="ECO:0000256" key="7">
    <source>
        <dbReference type="ARBA" id="ARBA00022756"/>
    </source>
</evidence>
<dbReference type="NCBIfam" id="TIGR01204">
    <property type="entry name" value="bioW"/>
    <property type="match status" value="1"/>
</dbReference>
<dbReference type="GO" id="GO:0000287">
    <property type="term" value="F:magnesium ion binding"/>
    <property type="evidence" value="ECO:0007669"/>
    <property type="project" value="UniProtKB-UniRule"/>
</dbReference>
<comment type="subunit">
    <text evidence="3 11">Homodimer.</text>
</comment>
<sequence length="263" mass="28084">MLYSVRMRAAQGSTHEQGGKHISGAERLVSGELLTSAAAAMLRRALSHSRGTADFINLTVETVPVEAVREVTCLPIITVNTPDMIAGRESAQAMLIRAGVAPVAAAAGMSALAGLPVSLRGAMVVNAQTGLRLDTQAERGVRVSRMDIADEQDYLHWLNRQGYGNNQIHLREAVVLAAKVMSAPGMVAELCWSDDPEYTAGYVATPAAYTRFTQLKPHGSPIGGRIFFIQENTDLKQLVDYLQYQPILVKVPAAGGAADAVSE</sequence>
<keyword evidence="8 11" id="KW-0067">ATP-binding</keyword>
<organism evidence="13">
    <name type="scientific">uncultured Sporomusa sp</name>
    <dbReference type="NCBI Taxonomy" id="307249"/>
    <lineage>
        <taxon>Bacteria</taxon>
        <taxon>Bacillati</taxon>
        <taxon>Bacillota</taxon>
        <taxon>Negativicutes</taxon>
        <taxon>Selenomonadales</taxon>
        <taxon>Sporomusaceae</taxon>
        <taxon>Sporomusa</taxon>
        <taxon>environmental samples</taxon>
    </lineage>
</organism>
<evidence type="ECO:0000256" key="6">
    <source>
        <dbReference type="ARBA" id="ARBA00022741"/>
    </source>
</evidence>
<comment type="function">
    <text evidence="11">Catalyzes the transformation of pimelate into pimeloyl-CoA with concomitant hydrolysis of ATP to AMP.</text>
</comment>
<evidence type="ECO:0000256" key="3">
    <source>
        <dbReference type="ARBA" id="ARBA00011738"/>
    </source>
</evidence>
<dbReference type="AlphaFoldDB" id="A0A212LTF9"/>
<feature type="region of interest" description="Disordered" evidence="12">
    <location>
        <begin position="1"/>
        <end position="22"/>
    </location>
</feature>
<comment type="pathway">
    <text evidence="2 11">Metabolic intermediate metabolism; pimeloyl-CoA biosynthesis; pimeloyl-CoA from pimelate: step 1/1.</text>
</comment>
<dbReference type="EC" id="6.2.1.14" evidence="4 11"/>
<keyword evidence="5 11" id="KW-0436">Ligase</keyword>
<evidence type="ECO:0000256" key="5">
    <source>
        <dbReference type="ARBA" id="ARBA00022598"/>
    </source>
</evidence>
<dbReference type="InterPro" id="IPR005499">
    <property type="entry name" value="BioW"/>
</dbReference>
<dbReference type="GO" id="GO:0009102">
    <property type="term" value="P:biotin biosynthetic process"/>
    <property type="evidence" value="ECO:0007669"/>
    <property type="project" value="UniProtKB-UniRule"/>
</dbReference>
<dbReference type="NCBIfam" id="NF002360">
    <property type="entry name" value="PRK01322.1"/>
    <property type="match status" value="1"/>
</dbReference>
<comment type="similarity">
    <text evidence="11">Belongs to the BioW family.</text>
</comment>
<evidence type="ECO:0000256" key="8">
    <source>
        <dbReference type="ARBA" id="ARBA00022840"/>
    </source>
</evidence>
<protein>
    <recommendedName>
        <fullName evidence="4 11">6-carboxyhexanoate--CoA ligase</fullName>
        <ecNumber evidence="4 11">6.2.1.14</ecNumber>
    </recommendedName>
    <alternativeName>
        <fullName evidence="11">Pimeloyl-CoA synthase</fullName>
    </alternativeName>
</protein>
<name>A0A212LTF9_9FIRM</name>
<dbReference type="RefSeq" id="WP_288184080.1">
    <property type="nucleotide sequence ID" value="NZ_LT608335.1"/>
</dbReference>
<evidence type="ECO:0000313" key="13">
    <source>
        <dbReference type="EMBL" id="SCM80884.1"/>
    </source>
</evidence>
<comment type="catalytic activity">
    <reaction evidence="10 11">
        <text>heptanedioate + ATP + CoA = 6-carboxyhexanoyl-CoA + AMP + diphosphate</text>
        <dbReference type="Rhea" id="RHEA:14781"/>
        <dbReference type="ChEBI" id="CHEBI:30616"/>
        <dbReference type="ChEBI" id="CHEBI:33019"/>
        <dbReference type="ChEBI" id="CHEBI:36165"/>
        <dbReference type="ChEBI" id="CHEBI:57287"/>
        <dbReference type="ChEBI" id="CHEBI:57360"/>
        <dbReference type="ChEBI" id="CHEBI:456215"/>
        <dbReference type="EC" id="6.2.1.14"/>
    </reaction>
</comment>
<keyword evidence="7 11" id="KW-0093">Biotin biosynthesis</keyword>
<comment type="cofactor">
    <cofactor evidence="1 11">
        <name>Mg(2+)</name>
        <dbReference type="ChEBI" id="CHEBI:18420"/>
    </cofactor>
</comment>
<accession>A0A212LTF9</accession>
<evidence type="ECO:0000256" key="11">
    <source>
        <dbReference type="HAMAP-Rule" id="MF_00668"/>
    </source>
</evidence>
<keyword evidence="6 11" id="KW-0547">Nucleotide-binding</keyword>